<dbReference type="InParanoid" id="T1FM23"/>
<dbReference type="Pfam" id="PF00096">
    <property type="entry name" value="zf-C2H2"/>
    <property type="match status" value="3"/>
</dbReference>
<dbReference type="PROSITE" id="PS50280">
    <property type="entry name" value="SET"/>
    <property type="match status" value="1"/>
</dbReference>
<reference evidence="13" key="1">
    <citation type="submission" date="2012-12" db="EMBL/GenBank/DDBJ databases">
        <authorList>
            <person name="Hellsten U."/>
            <person name="Grimwood J."/>
            <person name="Chapman J.A."/>
            <person name="Shapiro H."/>
            <person name="Aerts A."/>
            <person name="Otillar R.P."/>
            <person name="Terry A.Y."/>
            <person name="Boore J.L."/>
            <person name="Simakov O."/>
            <person name="Marletaz F."/>
            <person name="Cho S.-J."/>
            <person name="Edsinger-Gonzales E."/>
            <person name="Havlak P."/>
            <person name="Kuo D.-H."/>
            <person name="Larsson T."/>
            <person name="Lv J."/>
            <person name="Arendt D."/>
            <person name="Savage R."/>
            <person name="Osoegawa K."/>
            <person name="de Jong P."/>
            <person name="Lindberg D.R."/>
            <person name="Seaver E.C."/>
            <person name="Weisblat D.A."/>
            <person name="Putnam N.H."/>
            <person name="Grigoriev I.V."/>
            <person name="Rokhsar D.S."/>
        </authorList>
    </citation>
    <scope>NUCLEOTIDE SEQUENCE</scope>
</reference>
<evidence type="ECO:0000259" key="10">
    <source>
        <dbReference type="PROSITE" id="PS50280"/>
    </source>
</evidence>
<keyword evidence="5" id="KW-0805">Transcription regulation</keyword>
<dbReference type="KEGG" id="hro:HELRODRAFT_184834"/>
<dbReference type="STRING" id="6412.T1FM23"/>
<evidence type="ECO:0000256" key="6">
    <source>
        <dbReference type="ARBA" id="ARBA00023163"/>
    </source>
</evidence>
<dbReference type="EnsemblMetazoa" id="HelroT184834">
    <property type="protein sequence ID" value="HelroP184834"/>
    <property type="gene ID" value="HelroG184834"/>
</dbReference>
<dbReference type="FunFam" id="3.30.160.60:FF:000202">
    <property type="entry name" value="Zinc finger protein 574"/>
    <property type="match status" value="1"/>
</dbReference>
<dbReference type="InterPro" id="IPR036236">
    <property type="entry name" value="Znf_C2H2_sf"/>
</dbReference>
<dbReference type="eggNOG" id="KOG2461">
    <property type="taxonomic scope" value="Eukaryota"/>
</dbReference>
<dbReference type="PANTHER" id="PTHR16515:SF59">
    <property type="entry name" value="PR DOMAIN ZINC FINGER PROTEIN 1"/>
    <property type="match status" value="1"/>
</dbReference>
<sequence>MKSLNVGHILYINKLVGQSISLSFQSVGEFRFLKSQQEKLFKKIISEMPSSFSSLSSLSSSTTNASSSSSPSSQFLSCTREPTEKDWIIGTTWKIEDQERRVSPSFYGTTLSYTTLPQGLIFHPSSSNFNTMGVWTTKPIMKGSRFGPLKGRIVSEGEMLNLKRGVCYRSDLWPIFSSPQSITISHYLDTSNLIASNWMRFVSFSSLTRGHNLLACQFQDLVYFFATEDILQGAELRVWFHPQYMHRILHSSYIHYLGIYTSFSRPDSYFKNVGFHHLVSPSASCLPTQPSPQESPNESHINTPPSPNSDESNDQSTITNKRFKGHASLPYDLPKVNGKFLYECKYCKKVCGQLSNLKVHLLTHTGERPFACNKCNSRFTQKAHLDKHKLTHSGIKPFVCKICGKKSASSSNMKTHIKTHDRLHTLSSSTS</sequence>
<dbReference type="InterPro" id="IPR050331">
    <property type="entry name" value="Zinc_finger"/>
</dbReference>
<evidence type="ECO:0000313" key="11">
    <source>
        <dbReference type="EMBL" id="ESO12586.1"/>
    </source>
</evidence>
<feature type="domain" description="C2H2-type" evidence="9">
    <location>
        <begin position="370"/>
        <end position="397"/>
    </location>
</feature>
<dbReference type="GO" id="GO:0008270">
    <property type="term" value="F:zinc ion binding"/>
    <property type="evidence" value="ECO:0007669"/>
    <property type="project" value="UniProtKB-KW"/>
</dbReference>
<dbReference type="EMBL" id="KB095811">
    <property type="protein sequence ID" value="ESO12586.1"/>
    <property type="molecule type" value="Genomic_DNA"/>
</dbReference>
<dbReference type="GO" id="GO:0003700">
    <property type="term" value="F:DNA-binding transcription factor activity"/>
    <property type="evidence" value="ECO:0000318"/>
    <property type="project" value="GO_Central"/>
</dbReference>
<dbReference type="Proteomes" id="UP000015101">
    <property type="component" value="Unassembled WGS sequence"/>
</dbReference>
<dbReference type="SMART" id="SM00355">
    <property type="entry name" value="ZnF_C2H2"/>
    <property type="match status" value="3"/>
</dbReference>
<keyword evidence="1" id="KW-0479">Metal-binding</keyword>
<keyword evidence="2" id="KW-0677">Repeat</keyword>
<dbReference type="Gene3D" id="3.30.160.60">
    <property type="entry name" value="Classic Zinc Finger"/>
    <property type="match status" value="3"/>
</dbReference>
<evidence type="ECO:0000256" key="2">
    <source>
        <dbReference type="ARBA" id="ARBA00022737"/>
    </source>
</evidence>
<dbReference type="HOGENOM" id="CLU_052240_0_0_1"/>
<feature type="domain" description="C2H2-type" evidence="9">
    <location>
        <begin position="398"/>
        <end position="425"/>
    </location>
</feature>
<evidence type="ECO:0000313" key="13">
    <source>
        <dbReference type="Proteomes" id="UP000015101"/>
    </source>
</evidence>
<evidence type="ECO:0000313" key="12">
    <source>
        <dbReference type="EnsemblMetazoa" id="HelroP184834"/>
    </source>
</evidence>
<dbReference type="InterPro" id="IPR001214">
    <property type="entry name" value="SET_dom"/>
</dbReference>
<dbReference type="OMA" id="HEERVYF"/>
<dbReference type="GO" id="GO:0005634">
    <property type="term" value="C:nucleus"/>
    <property type="evidence" value="ECO:0000318"/>
    <property type="project" value="GO_Central"/>
</dbReference>
<accession>T1FM23</accession>
<dbReference type="OrthoDB" id="654211at2759"/>
<dbReference type="GO" id="GO:0045165">
    <property type="term" value="P:cell fate commitment"/>
    <property type="evidence" value="ECO:0000318"/>
    <property type="project" value="GO_Central"/>
</dbReference>
<keyword evidence="13" id="KW-1185">Reference proteome</keyword>
<feature type="domain" description="C2H2-type" evidence="9">
    <location>
        <begin position="342"/>
        <end position="369"/>
    </location>
</feature>
<gene>
    <name evidence="12" type="primary">20209872</name>
    <name evidence="11" type="ORF">HELRODRAFT_184834</name>
</gene>
<dbReference type="GeneID" id="20209872"/>
<dbReference type="GO" id="GO:0000978">
    <property type="term" value="F:RNA polymerase II cis-regulatory region sequence-specific DNA binding"/>
    <property type="evidence" value="ECO:0000318"/>
    <property type="project" value="GO_Central"/>
</dbReference>
<dbReference type="EMBL" id="AMQM01000199">
    <property type="status" value="NOT_ANNOTATED_CDS"/>
    <property type="molecule type" value="Genomic_DNA"/>
</dbReference>
<evidence type="ECO:0000256" key="8">
    <source>
        <dbReference type="SAM" id="MobiDB-lite"/>
    </source>
</evidence>
<dbReference type="PROSITE" id="PS00028">
    <property type="entry name" value="ZINC_FINGER_C2H2_1"/>
    <property type="match status" value="2"/>
</dbReference>
<evidence type="ECO:0000256" key="3">
    <source>
        <dbReference type="ARBA" id="ARBA00022771"/>
    </source>
</evidence>
<evidence type="ECO:0000256" key="1">
    <source>
        <dbReference type="ARBA" id="ARBA00022723"/>
    </source>
</evidence>
<dbReference type="InterPro" id="IPR046341">
    <property type="entry name" value="SET_dom_sf"/>
</dbReference>
<dbReference type="InterPro" id="IPR013087">
    <property type="entry name" value="Znf_C2H2_type"/>
</dbReference>
<keyword evidence="3 7" id="KW-0863">Zinc-finger</keyword>
<dbReference type="RefSeq" id="XP_009009306.1">
    <property type="nucleotide sequence ID" value="XM_009011058.1"/>
</dbReference>
<dbReference type="PROSITE" id="PS50157">
    <property type="entry name" value="ZINC_FINGER_C2H2_2"/>
    <property type="match status" value="3"/>
</dbReference>
<proteinExistence type="predicted"/>
<keyword evidence="4" id="KW-0862">Zinc</keyword>
<feature type="domain" description="SET" evidence="10">
    <location>
        <begin position="118"/>
        <end position="241"/>
    </location>
</feature>
<dbReference type="PANTHER" id="PTHR16515">
    <property type="entry name" value="PR DOMAIN ZINC FINGER PROTEIN"/>
    <property type="match status" value="1"/>
</dbReference>
<reference evidence="11 13" key="2">
    <citation type="journal article" date="2013" name="Nature">
        <title>Insights into bilaterian evolution from three spiralian genomes.</title>
        <authorList>
            <person name="Simakov O."/>
            <person name="Marletaz F."/>
            <person name="Cho S.J."/>
            <person name="Edsinger-Gonzales E."/>
            <person name="Havlak P."/>
            <person name="Hellsten U."/>
            <person name="Kuo D.H."/>
            <person name="Larsson T."/>
            <person name="Lv J."/>
            <person name="Arendt D."/>
            <person name="Savage R."/>
            <person name="Osoegawa K."/>
            <person name="de Jong P."/>
            <person name="Grimwood J."/>
            <person name="Chapman J.A."/>
            <person name="Shapiro H."/>
            <person name="Aerts A."/>
            <person name="Otillar R.P."/>
            <person name="Terry A.Y."/>
            <person name="Boore J.L."/>
            <person name="Grigoriev I.V."/>
            <person name="Lindberg D.R."/>
            <person name="Seaver E.C."/>
            <person name="Weisblat D.A."/>
            <person name="Putnam N.H."/>
            <person name="Rokhsar D.S."/>
        </authorList>
    </citation>
    <scope>NUCLEOTIDE SEQUENCE</scope>
</reference>
<dbReference type="AlphaFoldDB" id="T1FM23"/>
<feature type="region of interest" description="Disordered" evidence="8">
    <location>
        <begin position="284"/>
        <end position="317"/>
    </location>
</feature>
<dbReference type="Pfam" id="PF21549">
    <property type="entry name" value="PRDM2_PR"/>
    <property type="match status" value="1"/>
</dbReference>
<evidence type="ECO:0000256" key="5">
    <source>
        <dbReference type="ARBA" id="ARBA00023015"/>
    </source>
</evidence>
<dbReference type="GO" id="GO:0006357">
    <property type="term" value="P:regulation of transcription by RNA polymerase II"/>
    <property type="evidence" value="ECO:0000318"/>
    <property type="project" value="GO_Central"/>
</dbReference>
<dbReference type="CTD" id="20209872"/>
<evidence type="ECO:0000256" key="4">
    <source>
        <dbReference type="ARBA" id="ARBA00022833"/>
    </source>
</evidence>
<keyword evidence="6" id="KW-0804">Transcription</keyword>
<protein>
    <submittedName>
        <fullName evidence="11 12">Uncharacterized protein</fullName>
    </submittedName>
</protein>
<reference evidence="12" key="3">
    <citation type="submission" date="2015-06" db="UniProtKB">
        <authorList>
            <consortium name="EnsemblMetazoa"/>
        </authorList>
    </citation>
    <scope>IDENTIFICATION</scope>
</reference>
<dbReference type="SUPFAM" id="SSF57667">
    <property type="entry name" value="beta-beta-alpha zinc fingers"/>
    <property type="match status" value="2"/>
</dbReference>
<dbReference type="FunFam" id="2.170.270.10:FF:000136">
    <property type="entry name" value="Uncharacterized protein"/>
    <property type="match status" value="1"/>
</dbReference>
<organism evidence="12 13">
    <name type="scientific">Helobdella robusta</name>
    <name type="common">Californian leech</name>
    <dbReference type="NCBI Taxonomy" id="6412"/>
    <lineage>
        <taxon>Eukaryota</taxon>
        <taxon>Metazoa</taxon>
        <taxon>Spiralia</taxon>
        <taxon>Lophotrochozoa</taxon>
        <taxon>Annelida</taxon>
        <taxon>Clitellata</taxon>
        <taxon>Hirudinea</taxon>
        <taxon>Rhynchobdellida</taxon>
        <taxon>Glossiphoniidae</taxon>
        <taxon>Helobdella</taxon>
    </lineage>
</organism>
<evidence type="ECO:0000259" key="9">
    <source>
        <dbReference type="PROSITE" id="PS50157"/>
    </source>
</evidence>
<dbReference type="GO" id="GO:0005737">
    <property type="term" value="C:cytoplasm"/>
    <property type="evidence" value="ECO:0000318"/>
    <property type="project" value="GO_Central"/>
</dbReference>
<evidence type="ECO:0000256" key="7">
    <source>
        <dbReference type="PROSITE-ProRule" id="PRU00042"/>
    </source>
</evidence>
<dbReference type="Gene3D" id="2.170.270.10">
    <property type="entry name" value="SET domain"/>
    <property type="match status" value="1"/>
</dbReference>
<dbReference type="FunFam" id="3.30.160.60:FF:000624">
    <property type="entry name" value="zinc finger protein 697"/>
    <property type="match status" value="1"/>
</dbReference>
<name>T1FM23_HELRO</name>